<proteinExistence type="predicted"/>
<feature type="compositionally biased region" description="Acidic residues" evidence="1">
    <location>
        <begin position="211"/>
        <end position="220"/>
    </location>
</feature>
<gene>
    <name evidence="2" type="ORF">PLXY2_LOCUS9808</name>
</gene>
<comment type="caution">
    <text evidence="2">The sequence shown here is derived from an EMBL/GenBank/DDBJ whole genome shotgun (WGS) entry which is preliminary data.</text>
</comment>
<evidence type="ECO:0000256" key="1">
    <source>
        <dbReference type="SAM" id="MobiDB-lite"/>
    </source>
</evidence>
<dbReference type="GO" id="GO:0003676">
    <property type="term" value="F:nucleic acid binding"/>
    <property type="evidence" value="ECO:0007669"/>
    <property type="project" value="InterPro"/>
</dbReference>
<sequence>MSDSQCDLRLKQELETPEIAREKVNEIPLDNLCRAIDTAVHSDIESDDGTVVIKQEDRSSDDDDDDRTQDPQNEQDVPLLKTATKRPSSLISTGIENIVTTEDLKKKRKRGKRGGKKLNKNRKRCVAVWPQLVKSQFEQSQGVTPQGHSDQNFAVNMSDNQCDLQLKQELETPEKVNEISLDNLCRAIDTAVQSDIDSDDGTVVIKQEDRSSDDDQYDDDDRTRDPQNEQDVSLPKTATKRPSSLISTGIENNVATEGLKAKRRRIKRGGNKLNKECCVAVWNFPPIWTEAEIITSISDAFPNTDLVSFEVLDHGSSNVKVAYMRFNSKEESKEAYLNFRFGAEADGQELHVRRGKPTLRNKIVKGKLFLETKSEDTTTARLSEDESDENTLEDDDDRRSKDIWDEDPSGTYGLSQEYLNAIKVKPPLTQWVHISNFSCTAPRLKHILSLAGRVLICDIKKSNITTKFQVAKAKFSHPIEAAQAVSMFNGTHLDGRALSVVIDRSSSSIKELLPAGITKLGPGFGINGEPEADIVRKCQRNFQGKKVDINPQLFSANQDLRCDNPTRTMVQDDNNMRTVNAYIKELIDKDIKIDSIINALKSIETPNVVGGNSNINEVTNVGHGSASPQTQDCNNTTPNTPQLQVDNSTLQSKSHQTTILSANNVSIKFTPRVGNNIRAVTNHTIPAPLQGNVVSPNIIRHDTNRMQTPERSETGENVIRPEHVVVSRHNIEHPIKQEIIDIKQEIIDPETNMDGPENGDPQEARKSAMK</sequence>
<name>A0A8S4FU96_PLUXY</name>
<feature type="region of interest" description="Disordered" evidence="1">
    <location>
        <begin position="378"/>
        <end position="408"/>
    </location>
</feature>
<dbReference type="Proteomes" id="UP000653454">
    <property type="component" value="Unassembled WGS sequence"/>
</dbReference>
<dbReference type="EMBL" id="CAJHNJ030000040">
    <property type="protein sequence ID" value="CAG9130249.1"/>
    <property type="molecule type" value="Genomic_DNA"/>
</dbReference>
<dbReference type="SUPFAM" id="SSF54928">
    <property type="entry name" value="RNA-binding domain, RBD"/>
    <property type="match status" value="1"/>
</dbReference>
<dbReference type="InterPro" id="IPR035979">
    <property type="entry name" value="RBD_domain_sf"/>
</dbReference>
<dbReference type="AlphaFoldDB" id="A0A8S4FU96"/>
<keyword evidence="3" id="KW-1185">Reference proteome</keyword>
<dbReference type="InterPro" id="IPR012677">
    <property type="entry name" value="Nucleotide-bd_a/b_plait_sf"/>
</dbReference>
<feature type="region of interest" description="Disordered" evidence="1">
    <location>
        <begin position="199"/>
        <end position="244"/>
    </location>
</feature>
<evidence type="ECO:0000313" key="2">
    <source>
        <dbReference type="EMBL" id="CAG9130249.1"/>
    </source>
</evidence>
<feature type="region of interest" description="Disordered" evidence="1">
    <location>
        <begin position="746"/>
        <end position="770"/>
    </location>
</feature>
<dbReference type="Gene3D" id="3.30.70.330">
    <property type="match status" value="1"/>
</dbReference>
<reference evidence="2" key="1">
    <citation type="submission" date="2020-11" db="EMBL/GenBank/DDBJ databases">
        <authorList>
            <person name="Whiteford S."/>
        </authorList>
    </citation>
    <scope>NUCLEOTIDE SEQUENCE</scope>
</reference>
<feature type="region of interest" description="Disordered" evidence="1">
    <location>
        <begin position="44"/>
        <end position="86"/>
    </location>
</feature>
<accession>A0A8S4FU96</accession>
<evidence type="ECO:0000313" key="3">
    <source>
        <dbReference type="Proteomes" id="UP000653454"/>
    </source>
</evidence>
<organism evidence="2 3">
    <name type="scientific">Plutella xylostella</name>
    <name type="common">Diamondback moth</name>
    <name type="synonym">Plutella maculipennis</name>
    <dbReference type="NCBI Taxonomy" id="51655"/>
    <lineage>
        <taxon>Eukaryota</taxon>
        <taxon>Metazoa</taxon>
        <taxon>Ecdysozoa</taxon>
        <taxon>Arthropoda</taxon>
        <taxon>Hexapoda</taxon>
        <taxon>Insecta</taxon>
        <taxon>Pterygota</taxon>
        <taxon>Neoptera</taxon>
        <taxon>Endopterygota</taxon>
        <taxon>Lepidoptera</taxon>
        <taxon>Glossata</taxon>
        <taxon>Ditrysia</taxon>
        <taxon>Yponomeutoidea</taxon>
        <taxon>Plutellidae</taxon>
        <taxon>Plutella</taxon>
    </lineage>
</organism>
<feature type="compositionally biased region" description="Acidic residues" evidence="1">
    <location>
        <begin position="385"/>
        <end position="396"/>
    </location>
</feature>
<protein>
    <submittedName>
        <fullName evidence="2">(diamondback moth) hypothetical protein</fullName>
    </submittedName>
</protein>